<reference evidence="2 3" key="1">
    <citation type="submission" date="2014-10" db="EMBL/GenBank/DDBJ databases">
        <title>Draft genome of the hookworm Ancylostoma caninum.</title>
        <authorList>
            <person name="Mitreva M."/>
        </authorList>
    </citation>
    <scope>NUCLEOTIDE SEQUENCE [LARGE SCALE GENOMIC DNA]</scope>
    <source>
        <strain evidence="2 3">Baltimore</strain>
    </source>
</reference>
<proteinExistence type="predicted"/>
<feature type="signal peptide" evidence="1">
    <location>
        <begin position="1"/>
        <end position="19"/>
    </location>
</feature>
<comment type="caution">
    <text evidence="2">The sequence shown here is derived from an EMBL/GenBank/DDBJ whole genome shotgun (WGS) entry which is preliminary data.</text>
</comment>
<keyword evidence="3" id="KW-1185">Reference proteome</keyword>
<dbReference type="EMBL" id="JOJR01000505">
    <property type="protein sequence ID" value="RCN37008.1"/>
    <property type="molecule type" value="Genomic_DNA"/>
</dbReference>
<evidence type="ECO:0000256" key="1">
    <source>
        <dbReference type="SAM" id="SignalP"/>
    </source>
</evidence>
<evidence type="ECO:0000313" key="2">
    <source>
        <dbReference type="EMBL" id="RCN37008.1"/>
    </source>
</evidence>
<evidence type="ECO:0008006" key="4">
    <source>
        <dbReference type="Google" id="ProtNLM"/>
    </source>
</evidence>
<keyword evidence="1" id="KW-0732">Signal</keyword>
<evidence type="ECO:0000313" key="3">
    <source>
        <dbReference type="Proteomes" id="UP000252519"/>
    </source>
</evidence>
<dbReference type="Pfam" id="PF21556">
    <property type="entry name" value="AceES-2"/>
    <property type="match status" value="1"/>
</dbReference>
<dbReference type="Gene3D" id="2.40.50.780">
    <property type="match status" value="1"/>
</dbReference>
<feature type="chain" id="PRO_5016976170" description="Netrin module non-TIMP type domain-containing protein" evidence="1">
    <location>
        <begin position="20"/>
        <end position="144"/>
    </location>
</feature>
<organism evidence="2 3">
    <name type="scientific">Ancylostoma caninum</name>
    <name type="common">Dog hookworm</name>
    <dbReference type="NCBI Taxonomy" id="29170"/>
    <lineage>
        <taxon>Eukaryota</taxon>
        <taxon>Metazoa</taxon>
        <taxon>Ecdysozoa</taxon>
        <taxon>Nematoda</taxon>
        <taxon>Chromadorea</taxon>
        <taxon>Rhabditida</taxon>
        <taxon>Rhabditina</taxon>
        <taxon>Rhabditomorpha</taxon>
        <taxon>Strongyloidea</taxon>
        <taxon>Ancylostomatidae</taxon>
        <taxon>Ancylostomatinae</taxon>
        <taxon>Ancylostoma</taxon>
    </lineage>
</organism>
<dbReference type="Proteomes" id="UP000252519">
    <property type="component" value="Unassembled WGS sequence"/>
</dbReference>
<dbReference type="InterPro" id="IPR049084">
    <property type="entry name" value="AceES-2"/>
</dbReference>
<dbReference type="AlphaFoldDB" id="A0A368FZX4"/>
<gene>
    <name evidence="2" type="ORF">ANCCAN_17102</name>
</gene>
<protein>
    <recommendedName>
        <fullName evidence="4">Netrin module non-TIMP type domain-containing protein</fullName>
    </recommendedName>
</protein>
<accession>A0A368FZX4</accession>
<sequence>MKVLHFLLLLHLKILEIASHYECLPKGEITKFNLDKTYFVAKVQVVGERLQGKNYLYDIHYSDYYSSYNDLDYTKKHAPKTLGFHKDCSSPLRNGTYYVIGCFSFVPSDCRIVREFDKLTEKEKELIKSMISSAWFYYLGWYSY</sequence>
<name>A0A368FZX4_ANCCA</name>